<dbReference type="Pfam" id="PF15985">
    <property type="entry name" value="KH_6"/>
    <property type="match status" value="1"/>
</dbReference>
<dbReference type="PANTHER" id="PTHR21321">
    <property type="entry name" value="PNAS-3 RELATED"/>
    <property type="match status" value="1"/>
</dbReference>
<dbReference type="InterPro" id="IPR048565">
    <property type="entry name" value="S1_RRP4"/>
</dbReference>
<dbReference type="EMBL" id="OZ019894">
    <property type="protein sequence ID" value="CAK9215407.1"/>
    <property type="molecule type" value="Genomic_DNA"/>
</dbReference>
<dbReference type="Pfam" id="PF21266">
    <property type="entry name" value="S1_RRP4"/>
    <property type="match status" value="1"/>
</dbReference>
<feature type="compositionally biased region" description="Basic and acidic residues" evidence="5">
    <location>
        <begin position="236"/>
        <end position="245"/>
    </location>
</feature>
<organism evidence="8 9">
    <name type="scientific">Sphagnum troendelagicum</name>
    <dbReference type="NCBI Taxonomy" id="128251"/>
    <lineage>
        <taxon>Eukaryota</taxon>
        <taxon>Viridiplantae</taxon>
        <taxon>Streptophyta</taxon>
        <taxon>Embryophyta</taxon>
        <taxon>Bryophyta</taxon>
        <taxon>Sphagnophytina</taxon>
        <taxon>Sphagnopsida</taxon>
        <taxon>Sphagnales</taxon>
        <taxon>Sphagnaceae</taxon>
        <taxon>Sphagnum</taxon>
    </lineage>
</organism>
<evidence type="ECO:0000256" key="2">
    <source>
        <dbReference type="ARBA" id="ARBA00009155"/>
    </source>
</evidence>
<feature type="compositionally biased region" description="Basic and acidic residues" evidence="5">
    <location>
        <begin position="257"/>
        <end position="266"/>
    </location>
</feature>
<keyword evidence="4" id="KW-0694">RNA-binding</keyword>
<keyword evidence="9" id="KW-1185">Reference proteome</keyword>
<evidence type="ECO:0008006" key="10">
    <source>
        <dbReference type="Google" id="ProtNLM"/>
    </source>
</evidence>
<feature type="region of interest" description="Disordered" evidence="5">
    <location>
        <begin position="223"/>
        <end position="266"/>
    </location>
</feature>
<reference evidence="8" key="1">
    <citation type="submission" date="2024-02" db="EMBL/GenBank/DDBJ databases">
        <authorList>
            <consortium name="ELIXIR-Norway"/>
            <consortium name="Elixir Norway"/>
        </authorList>
    </citation>
    <scope>NUCLEOTIDE SEQUENCE</scope>
</reference>
<dbReference type="Proteomes" id="UP001497512">
    <property type="component" value="Chromosome 2"/>
</dbReference>
<accession>A0ABP0U898</accession>
<keyword evidence="3" id="KW-0271">Exosome</keyword>
<gene>
    <name evidence="8" type="ORF">CSSPTR1EN2_LOCUS12716</name>
</gene>
<feature type="domain" description="K Homology" evidence="6">
    <location>
        <begin position="180"/>
        <end position="222"/>
    </location>
</feature>
<protein>
    <recommendedName>
        <fullName evidence="10">Ribosomal RNA-processing protein 4</fullName>
    </recommendedName>
</protein>
<evidence type="ECO:0000259" key="6">
    <source>
        <dbReference type="Pfam" id="PF15985"/>
    </source>
</evidence>
<dbReference type="Gene3D" id="2.40.50.100">
    <property type="match status" value="1"/>
</dbReference>
<evidence type="ECO:0000256" key="4">
    <source>
        <dbReference type="ARBA" id="ARBA00022884"/>
    </source>
</evidence>
<dbReference type="InterPro" id="IPR026699">
    <property type="entry name" value="Exosome_RNA_bind1/RRP40/RRP4"/>
</dbReference>
<evidence type="ECO:0000256" key="5">
    <source>
        <dbReference type="SAM" id="MobiDB-lite"/>
    </source>
</evidence>
<dbReference type="InterPro" id="IPR012340">
    <property type="entry name" value="NA-bd_OB-fold"/>
</dbReference>
<evidence type="ECO:0000313" key="8">
    <source>
        <dbReference type="EMBL" id="CAK9215407.1"/>
    </source>
</evidence>
<feature type="domain" description="RRP4 S1" evidence="7">
    <location>
        <begin position="86"/>
        <end position="158"/>
    </location>
</feature>
<proteinExistence type="inferred from homology"/>
<evidence type="ECO:0000256" key="3">
    <source>
        <dbReference type="ARBA" id="ARBA00022835"/>
    </source>
</evidence>
<comment type="subcellular location">
    <subcellularLocation>
        <location evidence="1">Nucleus</location>
    </subcellularLocation>
</comment>
<dbReference type="PANTHER" id="PTHR21321:SF4">
    <property type="entry name" value="EXOSOME COMPLEX COMPONENT RRP4"/>
    <property type="match status" value="1"/>
</dbReference>
<dbReference type="SUPFAM" id="SSF54791">
    <property type="entry name" value="Eukaryotic type KH-domain (KH-domain type I)"/>
    <property type="match status" value="1"/>
</dbReference>
<name>A0ABP0U898_9BRYO</name>
<evidence type="ECO:0000259" key="7">
    <source>
        <dbReference type="Pfam" id="PF21266"/>
    </source>
</evidence>
<sequence>MRGLQFELESGQQRRVSKAQERLKDAAGSVHAAAFVNVGDTIQVDHEAGFLRGHGTQVVNGELLATVCGIVERVNKLVSVRPLRAKYNPETGDVVVGRITEVAPKRWKVDVNCRQDAQLMLSAVNLPGGIQRRRTAVDELNMRSLYEENDIISAEVQSLYQDGSLHLHTRSLKYGKLENGQLVTVAPYLIKRLKQHFHHLKQYGVDLILGCNGYVWIAAPSESGKSSVSETPMDLSNDHGSEMSSKRSTTLIPSAQEDGKRDLSDDDKVRDSITRELRERICRLANAVRVLAALGLLIFVESIIDTYEVSLSWDTAVKDMLAAEFCIKIVEREAEHRDKKELAI</sequence>
<comment type="similarity">
    <text evidence="2">Belongs to the RRP4 family.</text>
</comment>
<dbReference type="CDD" id="cd05789">
    <property type="entry name" value="S1_Rrp4"/>
    <property type="match status" value="1"/>
</dbReference>
<dbReference type="SUPFAM" id="SSF50249">
    <property type="entry name" value="Nucleic acid-binding proteins"/>
    <property type="match status" value="1"/>
</dbReference>
<dbReference type="CDD" id="cd22525">
    <property type="entry name" value="KH-I_Rrp4_eukar"/>
    <property type="match status" value="1"/>
</dbReference>
<dbReference type="SUPFAM" id="SSF110324">
    <property type="entry name" value="Ribosomal L27 protein-like"/>
    <property type="match status" value="1"/>
</dbReference>
<dbReference type="Gene3D" id="2.40.50.140">
    <property type="entry name" value="Nucleic acid-binding proteins"/>
    <property type="match status" value="1"/>
</dbReference>
<evidence type="ECO:0000313" key="9">
    <source>
        <dbReference type="Proteomes" id="UP001497512"/>
    </source>
</evidence>
<dbReference type="InterPro" id="IPR036612">
    <property type="entry name" value="KH_dom_type_1_sf"/>
</dbReference>
<dbReference type="InterPro" id="IPR004088">
    <property type="entry name" value="KH_dom_type_1"/>
</dbReference>
<evidence type="ECO:0000256" key="1">
    <source>
        <dbReference type="ARBA" id="ARBA00004123"/>
    </source>
</evidence>